<dbReference type="AlphaFoldDB" id="A0A1F5L0D5"/>
<gene>
    <name evidence="4" type="ORF">PENARI_c142G10169</name>
</gene>
<evidence type="ECO:0000256" key="1">
    <source>
        <dbReference type="SAM" id="MobiDB-lite"/>
    </source>
</evidence>
<feature type="region of interest" description="Disordered" evidence="1">
    <location>
        <begin position="248"/>
        <end position="315"/>
    </location>
</feature>
<organism evidence="4 5">
    <name type="scientific">Penicillium arizonense</name>
    <dbReference type="NCBI Taxonomy" id="1835702"/>
    <lineage>
        <taxon>Eukaryota</taxon>
        <taxon>Fungi</taxon>
        <taxon>Dikarya</taxon>
        <taxon>Ascomycota</taxon>
        <taxon>Pezizomycotina</taxon>
        <taxon>Eurotiomycetes</taxon>
        <taxon>Eurotiomycetidae</taxon>
        <taxon>Eurotiales</taxon>
        <taxon>Aspergillaceae</taxon>
        <taxon>Penicillium</taxon>
    </lineage>
</organism>
<keyword evidence="5" id="KW-1185">Reference proteome</keyword>
<comment type="caution">
    <text evidence="4">The sequence shown here is derived from an EMBL/GenBank/DDBJ whole genome shotgun (WGS) entry which is preliminary data.</text>
</comment>
<feature type="compositionally biased region" description="Polar residues" evidence="1">
    <location>
        <begin position="287"/>
        <end position="296"/>
    </location>
</feature>
<evidence type="ECO:0000256" key="2">
    <source>
        <dbReference type="SAM" id="Phobius"/>
    </source>
</evidence>
<dbReference type="RefSeq" id="XP_022482140.1">
    <property type="nucleotide sequence ID" value="XM_022638004.1"/>
</dbReference>
<dbReference type="InterPro" id="IPR056120">
    <property type="entry name" value="DUF7703"/>
</dbReference>
<feature type="transmembrane region" description="Helical" evidence="2">
    <location>
        <begin position="98"/>
        <end position="118"/>
    </location>
</feature>
<dbReference type="GeneID" id="34582738"/>
<evidence type="ECO:0000313" key="5">
    <source>
        <dbReference type="Proteomes" id="UP000177622"/>
    </source>
</evidence>
<sequence length="348" mass="39328">MTIAAFFGITCYNVLEIMVSIFMTFKRYRGLYFWSMLVATLGILLHAIAVLLRFFALAPSFPMAVLIVVGWYAMVTGQSVVLYSRLHLVVSDYRRYRWVLYMIIINFCVLHIPVSILFFGSGLGHSNFLGPFNVYENIQLAGFSVQEIIISGLYIWEASRALKPALAREERSGYNVMKHLILVNIIAILMDASLLATQYSDNFEIQTTYKTVVYSVKLKMEFSVLNQLVAFLMRNHYINEYDSQQTCLEPNRGEMGKDPPAGRREPRAGDELRRTRVRLGDTRSDSGRFQTKSRGLQSELDASSHRASRLETELTHVRGGITEAMKALQGHKGQNSSAIHSSGPSPES</sequence>
<feature type="domain" description="DUF7703" evidence="3">
    <location>
        <begin position="1"/>
        <end position="232"/>
    </location>
</feature>
<keyword evidence="2" id="KW-1133">Transmembrane helix</keyword>
<accession>A0A1F5L0D5</accession>
<feature type="transmembrane region" description="Helical" evidence="2">
    <location>
        <begin position="6"/>
        <end position="25"/>
    </location>
</feature>
<feature type="compositionally biased region" description="Polar residues" evidence="1">
    <location>
        <begin position="332"/>
        <end position="348"/>
    </location>
</feature>
<feature type="region of interest" description="Disordered" evidence="1">
    <location>
        <begin position="327"/>
        <end position="348"/>
    </location>
</feature>
<reference evidence="4 5" key="1">
    <citation type="journal article" date="2016" name="Sci. Rep.">
        <title>Penicillium arizonense, a new, genome sequenced fungal species, reveals a high chemical diversity in secreted metabolites.</title>
        <authorList>
            <person name="Grijseels S."/>
            <person name="Nielsen J.C."/>
            <person name="Randelovic M."/>
            <person name="Nielsen J."/>
            <person name="Nielsen K.F."/>
            <person name="Workman M."/>
            <person name="Frisvad J.C."/>
        </authorList>
    </citation>
    <scope>NUCLEOTIDE SEQUENCE [LARGE SCALE GENOMIC DNA]</scope>
    <source>
        <strain evidence="4 5">CBS 141311</strain>
    </source>
</reference>
<feature type="compositionally biased region" description="Basic and acidic residues" evidence="1">
    <location>
        <begin position="251"/>
        <end position="286"/>
    </location>
</feature>
<dbReference type="EMBL" id="LXJU01000142">
    <property type="protein sequence ID" value="OGE46672.1"/>
    <property type="molecule type" value="Genomic_DNA"/>
</dbReference>
<dbReference type="PANTHER" id="PTHR37013:SF3">
    <property type="entry name" value="INTEGRAL MEMBRANE PROTEIN (AFU_ORTHOLOGUE AFUA_1G05950)"/>
    <property type="match status" value="1"/>
</dbReference>
<feature type="non-terminal residue" evidence="4">
    <location>
        <position position="348"/>
    </location>
</feature>
<dbReference type="PANTHER" id="PTHR37013">
    <property type="entry name" value="INTEGRAL MEMBRANE PROTEIN (AFU_ORTHOLOGUE AFUA_1G05950)-RELATED"/>
    <property type="match status" value="1"/>
</dbReference>
<keyword evidence="2" id="KW-0812">Transmembrane</keyword>
<feature type="transmembrane region" description="Helical" evidence="2">
    <location>
        <begin position="61"/>
        <end position="86"/>
    </location>
</feature>
<name>A0A1F5L0D5_PENAI</name>
<protein>
    <recommendedName>
        <fullName evidence="3">DUF7703 domain-containing protein</fullName>
    </recommendedName>
</protein>
<feature type="compositionally biased region" description="Basic and acidic residues" evidence="1">
    <location>
        <begin position="302"/>
        <end position="315"/>
    </location>
</feature>
<dbReference type="Proteomes" id="UP000177622">
    <property type="component" value="Unassembled WGS sequence"/>
</dbReference>
<keyword evidence="2" id="KW-0472">Membrane</keyword>
<evidence type="ECO:0000259" key="3">
    <source>
        <dbReference type="Pfam" id="PF24802"/>
    </source>
</evidence>
<feature type="transmembrane region" description="Helical" evidence="2">
    <location>
        <begin position="32"/>
        <end position="55"/>
    </location>
</feature>
<proteinExistence type="predicted"/>
<dbReference type="OrthoDB" id="405906at2759"/>
<dbReference type="Pfam" id="PF24802">
    <property type="entry name" value="DUF7703"/>
    <property type="match status" value="1"/>
</dbReference>
<evidence type="ECO:0000313" key="4">
    <source>
        <dbReference type="EMBL" id="OGE46672.1"/>
    </source>
</evidence>